<reference evidence="5" key="1">
    <citation type="journal article" date="2019" name="Int. J. Syst. Evol. Microbiol.">
        <title>The Global Catalogue of Microorganisms (GCM) 10K type strain sequencing project: providing services to taxonomists for standard genome sequencing and annotation.</title>
        <authorList>
            <consortium name="The Broad Institute Genomics Platform"/>
            <consortium name="The Broad Institute Genome Sequencing Center for Infectious Disease"/>
            <person name="Wu L."/>
            <person name="Ma J."/>
        </authorList>
    </citation>
    <scope>NUCLEOTIDE SEQUENCE [LARGE SCALE GENOMIC DNA]</scope>
    <source>
        <strain evidence="5">JCM 16673</strain>
    </source>
</reference>
<dbReference type="Proteomes" id="UP001501353">
    <property type="component" value="Unassembled WGS sequence"/>
</dbReference>
<keyword evidence="5" id="KW-1185">Reference proteome</keyword>
<evidence type="ECO:0000313" key="4">
    <source>
        <dbReference type="EMBL" id="GAA4025458.1"/>
    </source>
</evidence>
<name>A0ABP7TFW6_9BURK</name>
<organism evidence="4 5">
    <name type="scientific">Actimicrobium antarcticum</name>
    <dbReference type="NCBI Taxonomy" id="1051899"/>
    <lineage>
        <taxon>Bacteria</taxon>
        <taxon>Pseudomonadati</taxon>
        <taxon>Pseudomonadota</taxon>
        <taxon>Betaproteobacteria</taxon>
        <taxon>Burkholderiales</taxon>
        <taxon>Oxalobacteraceae</taxon>
        <taxon>Actimicrobium</taxon>
    </lineage>
</organism>
<feature type="compositionally biased region" description="Basic and acidic residues" evidence="1">
    <location>
        <begin position="1349"/>
        <end position="1358"/>
    </location>
</feature>
<evidence type="ECO:0000256" key="2">
    <source>
        <dbReference type="SAM" id="Phobius"/>
    </source>
</evidence>
<gene>
    <name evidence="4" type="ORF">GCM10022212_24090</name>
</gene>
<keyword evidence="2" id="KW-0472">Membrane</keyword>
<dbReference type="InterPro" id="IPR011836">
    <property type="entry name" value="YhdP"/>
</dbReference>
<proteinExistence type="predicted"/>
<dbReference type="PANTHER" id="PTHR38690">
    <property type="entry name" value="PROTEASE-RELATED"/>
    <property type="match status" value="1"/>
</dbReference>
<dbReference type="NCBIfam" id="TIGR02099">
    <property type="entry name" value="YhdP family protein"/>
    <property type="match status" value="1"/>
</dbReference>
<dbReference type="EMBL" id="BAAAZE010000008">
    <property type="protein sequence ID" value="GAA4025458.1"/>
    <property type="molecule type" value="Genomic_DNA"/>
</dbReference>
<evidence type="ECO:0000256" key="1">
    <source>
        <dbReference type="SAM" id="MobiDB-lite"/>
    </source>
</evidence>
<evidence type="ECO:0000259" key="3">
    <source>
        <dbReference type="Pfam" id="PF13116"/>
    </source>
</evidence>
<dbReference type="InterPro" id="IPR025263">
    <property type="entry name" value="YhdP_central"/>
</dbReference>
<sequence>MSYRYLNTATHHTIGALLRLLVVLYFLFCLLVLILRYLVLPNIDHYKTDVEQLASRAVGQPVSIATIGASWDGLHPTLALGNVVIHDKRGEAALMLPKVEATLSWWSLVVADVRLQRLALERPEIDIVRDAQGRIQVAGITLDDGKPGDSKGADWALVQSEIVIRDGRVHWIDQQRGAPELLLQKVDFTLRNSWRNHRVALNAVPPAALAAPIDVRADFSHPHFSTQISDPRQWRGEVYADLHDADLAAWKTWLDFPFELQRGTGSLRAWLKVDRARVAQLTADLDATSVAARLRPDLQPLNLTAVRGRIDVRESLNAKTALGLPTFGAHGHTVALTNFSLQAEDGLQLPTTTISETFIAATPSTPEKFHLEAKVLDLEVLASLVERLPLPAAQQQLLSDFAPHGQLRDFQASWQGAYPAIVAYSVKGQFDKLGLNAQPARAAQPKTAASPALAGVPAIPGFDNLTGSINATERGGAVNLASNQLTLRLPGYLSEPSISFEQLAMRARWSLEKNDQLLLHIDQLDLQQDGVRVAVQGQHLMPLTPTANNLGAIDMTARIASIDINRVPRYLPLQTPVDLRNWLTGALQQGQAQDVVVRLKGALADFPFRTTRPGDKPKGEFTVRGKISDGAMLYAPGEKAPDGAAPLWPLLEKIRGTLSIDRTRLDIRADSALSRNVVIGKVRAVVPDLLADDAQLDIDGEASGKLQDLVGYVNASPVLGWIGNFTEDTRAAGPARLALKLRLPLNHMLDAKVVGSLQFLNNDVTLQNGIPMLTQTNGKLDFNEAGLTLNAIKANVIGAPATISGGTQRDGNILVKADGVISAEGLRKTYPAPSLRRLLQKVSGSTRFSTTISVKKQVAEVVIESNLQGLGLDLPLPLRKAGVDALPLRFVLADLPTETAAPLRDEIRISLGNAFSARYLRSKARNRDASWQVLRGGIGVNAPPPEPDSGLHLNVSLRTLNIDDWRALVSSVMTADKSLGAASATPEEDIDLAPFIEPDVMAARATELILSGKKLDNVVVGVSRQNTVWQANINAEQVSGYLTWAEAPSGRGLGKVTARLASLSIPQSATSEVTELLEGKSSATQIPALDVVAESFQLMGKNFGRVELLANNAAVASGTEWRIGKLSIANPDVQLNATGKFVSKDGQSVSSLVYTLDIVDAGKLLERFGFANVLRGGKGKMEGDLVWDGVPFSMDLPSLTGKIQLDLAAGQFLKVDPGAAKLLGVLSLQSLPRRLTLDFRDVFSEGFAFDGITADAAISRGVARTSNFKMRSVNATVLLDGSADITAETQNLHVAVLPEINVGAASVMYALAVNPVIGLGSFLAQLFLREPLRRAFTFEYAITGPWKDPSVKKLDRTTGEPVKPKSSTGTDGADLKG</sequence>
<protein>
    <submittedName>
        <fullName evidence="4">YhdP family protein</fullName>
    </submittedName>
</protein>
<feature type="region of interest" description="Disordered" evidence="1">
    <location>
        <begin position="1348"/>
        <end position="1377"/>
    </location>
</feature>
<dbReference type="PANTHER" id="PTHR38690:SF1">
    <property type="entry name" value="PROTEASE"/>
    <property type="match status" value="1"/>
</dbReference>
<dbReference type="Pfam" id="PF13116">
    <property type="entry name" value="YhdP"/>
    <property type="match status" value="1"/>
</dbReference>
<accession>A0ABP7TFW6</accession>
<keyword evidence="2" id="KW-1133">Transmembrane helix</keyword>
<evidence type="ECO:0000313" key="5">
    <source>
        <dbReference type="Proteomes" id="UP001501353"/>
    </source>
</evidence>
<feature type="domain" description="YhdP central" evidence="3">
    <location>
        <begin position="14"/>
        <end position="1351"/>
    </location>
</feature>
<comment type="caution">
    <text evidence="4">The sequence shown here is derived from an EMBL/GenBank/DDBJ whole genome shotgun (WGS) entry which is preliminary data.</text>
</comment>
<feature type="transmembrane region" description="Helical" evidence="2">
    <location>
        <begin position="20"/>
        <end position="39"/>
    </location>
</feature>
<keyword evidence="2" id="KW-0812">Transmembrane</keyword>